<dbReference type="AlphaFoldDB" id="A0A017T440"/>
<dbReference type="PROSITE" id="PS51257">
    <property type="entry name" value="PROKAR_LIPOPROTEIN"/>
    <property type="match status" value="1"/>
</dbReference>
<dbReference type="EMBL" id="ASRX01000048">
    <property type="protein sequence ID" value="EYF03346.1"/>
    <property type="molecule type" value="Genomic_DNA"/>
</dbReference>
<name>A0A017T440_9BACT</name>
<gene>
    <name evidence="3" type="ORF">CAP_5678</name>
</gene>
<comment type="caution">
    <text evidence="3">The sequence shown here is derived from an EMBL/GenBank/DDBJ whole genome shotgun (WGS) entry which is preliminary data.</text>
</comment>
<feature type="chain" id="PRO_5001496309" evidence="2">
    <location>
        <begin position="19"/>
        <end position="283"/>
    </location>
</feature>
<protein>
    <submittedName>
        <fullName evidence="3">Uncharacterized protein</fullName>
    </submittedName>
</protein>
<dbReference type="Proteomes" id="UP000019678">
    <property type="component" value="Unassembled WGS sequence"/>
</dbReference>
<evidence type="ECO:0000256" key="2">
    <source>
        <dbReference type="SAM" id="SignalP"/>
    </source>
</evidence>
<sequence>MHRAVVALSLLLTGCSLFVDLEALDSASAGSGGATATSGSGGGGAGVTGPGGSGEAGGGGSGEAGNGGTGGGEAPLTQFVDDFERADGDALGNGWTEKNSEAFRITGGTVIKDATMMSVFRNNLASRPASEDQRDVEVSIEFRPTTDAFQYPQLFLRGQRLSLDTSNNFHAYVLYVGYQMTGAMLGYQDGEGDVQDIASLAGTYDFESGAVYRLTLSAVGEVPQLTASVERRNGNDWVMIDSVSGMDPRALPLTGPGAIGFSAHIGGGCVYDNFSWRALPATP</sequence>
<feature type="compositionally biased region" description="Low complexity" evidence="1">
    <location>
        <begin position="29"/>
        <end position="38"/>
    </location>
</feature>
<dbReference type="RefSeq" id="WP_052376026.1">
    <property type="nucleotide sequence ID" value="NZ_ASRX01000048.1"/>
</dbReference>
<reference evidence="3 4" key="1">
    <citation type="submission" date="2013-05" db="EMBL/GenBank/DDBJ databases">
        <title>Genome assembly of Chondromyces apiculatus DSM 436.</title>
        <authorList>
            <person name="Sharma G."/>
            <person name="Khatri I."/>
            <person name="Kaur C."/>
            <person name="Mayilraj S."/>
            <person name="Subramanian S."/>
        </authorList>
    </citation>
    <scope>NUCLEOTIDE SEQUENCE [LARGE SCALE GENOMIC DNA]</scope>
    <source>
        <strain evidence="3 4">DSM 436</strain>
    </source>
</reference>
<proteinExistence type="predicted"/>
<keyword evidence="2" id="KW-0732">Signal</keyword>
<feature type="region of interest" description="Disordered" evidence="1">
    <location>
        <begin position="29"/>
        <end position="76"/>
    </location>
</feature>
<evidence type="ECO:0000313" key="3">
    <source>
        <dbReference type="EMBL" id="EYF03346.1"/>
    </source>
</evidence>
<evidence type="ECO:0000313" key="4">
    <source>
        <dbReference type="Proteomes" id="UP000019678"/>
    </source>
</evidence>
<evidence type="ECO:0000256" key="1">
    <source>
        <dbReference type="SAM" id="MobiDB-lite"/>
    </source>
</evidence>
<keyword evidence="4" id="KW-1185">Reference proteome</keyword>
<accession>A0A017T440</accession>
<feature type="signal peptide" evidence="2">
    <location>
        <begin position="1"/>
        <end position="18"/>
    </location>
</feature>
<organism evidence="3 4">
    <name type="scientific">Chondromyces apiculatus DSM 436</name>
    <dbReference type="NCBI Taxonomy" id="1192034"/>
    <lineage>
        <taxon>Bacteria</taxon>
        <taxon>Pseudomonadati</taxon>
        <taxon>Myxococcota</taxon>
        <taxon>Polyangia</taxon>
        <taxon>Polyangiales</taxon>
        <taxon>Polyangiaceae</taxon>
        <taxon>Chondromyces</taxon>
    </lineage>
</organism>
<feature type="compositionally biased region" description="Gly residues" evidence="1">
    <location>
        <begin position="39"/>
        <end position="73"/>
    </location>
</feature>